<dbReference type="Pfam" id="PF13731">
    <property type="entry name" value="WxL"/>
    <property type="match status" value="1"/>
</dbReference>
<proteinExistence type="predicted"/>
<organism evidence="3 4">
    <name type="scientific">Carnobacterium divergens DSM 20623</name>
    <dbReference type="NCBI Taxonomy" id="1449336"/>
    <lineage>
        <taxon>Bacteria</taxon>
        <taxon>Bacillati</taxon>
        <taxon>Bacillota</taxon>
        <taxon>Bacilli</taxon>
        <taxon>Lactobacillales</taxon>
        <taxon>Carnobacteriaceae</taxon>
        <taxon>Carnobacterium</taxon>
    </lineage>
</organism>
<name>A0A0R2HVD2_CARDV</name>
<evidence type="ECO:0000256" key="1">
    <source>
        <dbReference type="SAM" id="SignalP"/>
    </source>
</evidence>
<feature type="signal peptide" evidence="1">
    <location>
        <begin position="1"/>
        <end position="24"/>
    </location>
</feature>
<accession>A0A0R2HVD2</accession>
<dbReference type="InterPro" id="IPR027994">
    <property type="entry name" value="WxL_dom"/>
</dbReference>
<comment type="caution">
    <text evidence="3">The sequence shown here is derived from an EMBL/GenBank/DDBJ whole genome shotgun (WGS) entry which is preliminary data.</text>
</comment>
<dbReference type="GeneID" id="89589981"/>
<evidence type="ECO:0000259" key="2">
    <source>
        <dbReference type="Pfam" id="PF13731"/>
    </source>
</evidence>
<keyword evidence="1" id="KW-0732">Signal</keyword>
<keyword evidence="4" id="KW-1185">Reference proteome</keyword>
<reference evidence="3 4" key="1">
    <citation type="journal article" date="2015" name="Genome Announc.">
        <title>Expanding the biotechnology potential of lactobacilli through comparative genomics of 213 strains and associated genera.</title>
        <authorList>
            <person name="Sun Z."/>
            <person name="Harris H.M."/>
            <person name="McCann A."/>
            <person name="Guo C."/>
            <person name="Argimon S."/>
            <person name="Zhang W."/>
            <person name="Yang X."/>
            <person name="Jeffery I.B."/>
            <person name="Cooney J.C."/>
            <person name="Kagawa T.F."/>
            <person name="Liu W."/>
            <person name="Song Y."/>
            <person name="Salvetti E."/>
            <person name="Wrobel A."/>
            <person name="Rasinkangas P."/>
            <person name="Parkhill J."/>
            <person name="Rea M.C."/>
            <person name="O'Sullivan O."/>
            <person name="Ritari J."/>
            <person name="Douillard F.P."/>
            <person name="Paul Ross R."/>
            <person name="Yang R."/>
            <person name="Briner A.E."/>
            <person name="Felis G.E."/>
            <person name="de Vos W.M."/>
            <person name="Barrangou R."/>
            <person name="Klaenhammer T.R."/>
            <person name="Caufield P.W."/>
            <person name="Cui Y."/>
            <person name="Zhang H."/>
            <person name="O'Toole P.W."/>
        </authorList>
    </citation>
    <scope>NUCLEOTIDE SEQUENCE [LARGE SCALE GENOMIC DNA]</scope>
    <source>
        <strain evidence="3 4">DSM 20623</strain>
    </source>
</reference>
<dbReference type="PATRIC" id="fig|1449336.4.peg.925"/>
<evidence type="ECO:0000313" key="4">
    <source>
        <dbReference type="Proteomes" id="UP000051658"/>
    </source>
</evidence>
<dbReference type="AlphaFoldDB" id="A0A0R2HVD2"/>
<gene>
    <name evidence="3" type="ORF">IV74_GL000904</name>
</gene>
<feature type="chain" id="PRO_5006417930" description="WxL domain-containing protein" evidence="1">
    <location>
        <begin position="25"/>
        <end position="205"/>
    </location>
</feature>
<dbReference type="EMBL" id="JQBS01000024">
    <property type="protein sequence ID" value="KRN56656.1"/>
    <property type="molecule type" value="Genomic_DNA"/>
</dbReference>
<dbReference type="eggNOG" id="ENOG50343H8">
    <property type="taxonomic scope" value="Bacteria"/>
</dbReference>
<sequence>MKKLVIASLSLGVLGLVGAPFASAADLETKGTTGQVEFTEGKITIEDGESTFGGGLPSNLDFGKHAIQNEADEEWSATTDGTTVTTGSLNVSDKRGSSAGWTIKAKQNAQFSINSVELEAAALTIKTGDATNVGGVLPTVGAINVDKELPINADVDFFGAKVNTGAGDSHLALNEFRLAVPATSEKRMGVYKTSITWTLSDTPVN</sequence>
<dbReference type="RefSeq" id="WP_034572993.1">
    <property type="nucleotide sequence ID" value="NZ_JQBS01000024.1"/>
</dbReference>
<dbReference type="Proteomes" id="UP000051658">
    <property type="component" value="Unassembled WGS sequence"/>
</dbReference>
<evidence type="ECO:0000313" key="3">
    <source>
        <dbReference type="EMBL" id="KRN56656.1"/>
    </source>
</evidence>
<protein>
    <recommendedName>
        <fullName evidence="2">WxL domain-containing protein</fullName>
    </recommendedName>
</protein>
<feature type="domain" description="WxL" evidence="2">
    <location>
        <begin position="58"/>
        <end position="203"/>
    </location>
</feature>